<dbReference type="PANTHER" id="PTHR23197">
    <property type="entry name" value="TARSH-RELATED FIBRONECTIN DOMAIN-CONTAINING"/>
    <property type="match status" value="1"/>
</dbReference>
<dbReference type="Gene3D" id="2.60.40.10">
    <property type="entry name" value="Immunoglobulins"/>
    <property type="match status" value="3"/>
</dbReference>
<keyword evidence="2" id="KW-1133">Transmembrane helix</keyword>
<feature type="region of interest" description="Disordered" evidence="1">
    <location>
        <begin position="383"/>
        <end position="1110"/>
    </location>
</feature>
<evidence type="ECO:0000313" key="5">
    <source>
        <dbReference type="Proteomes" id="UP000694620"/>
    </source>
</evidence>
<sequence length="1581" mass="174751">MHLRNKCYCSSSSFFSKLVTCKRQPRALLFAVSCSPTAERPLKPRNVKLAPIATGLRVTWDVAIESEQRRPDHYNIGYGKTMNSLRFVKVDSRHRSYTIDDVGKMLTWGLDSSYCVVFIIYLLFFFFIEKRLPQRQIRTRSHASEDRPSPPAKPVHASAQRQAARVMTSHQANGDGSRNVRVVSLQNDERIHEKVNHEPDDLYEPKDIVVRVMSAQSVLVTWVDPAYEKQKNVGANRHYTVRYREKGESARWDYKETSQRRLIVDRLSPDNMYEFSIRASQGSRDGKWSVSVFQRTPESAPTGPPENFHVEPLKGKGTVVTASWDEPAETSGKIKEYILSYAPALKPFGTKSISYPGDTTSAIVDGLQAGERYIFKIRAANRRGQGPQTKALTVVMPSSNTSQRSKVSQTDEGTKAEVLTPTDANPEDVTSPHSETQNHISAGSLKDPSASKQETQLTEEAPNNTTKKARPLSDTRSYHSILTSVRSKVRVNPKTNTVTPSTLQEDKESKELKQSSQQRTTSQIPEEEDENTDKESEKSYGNEEKEELKQNSAIPVETKEAESNNVSNNQKSSPASGDQTVGSFPRKILPSQSRSSGNSRTKSNPYTYEALIDKLRKKASSLNRKGSDPVSTSQTPSSELPSGNSPSLKNEYPENGYPSKKESLEPETSEPVSSINRDGGSHKQREGRVQSKANSLSPTSSSAPNDDDDDDARRASSVHQQPTPTVAKPSHGSSRPSLSIQRLPKPELKDYDYESGEDKTALDPPARQTPVSNKPKEDVKPLAPNRHSNKETPARKTSSLSNFHVPSFIKPKNGAVVPRRVSPKQISIPHTSSARDTPSSSGSATSQLLPPKETELDPDSLISQEIEETDDLLIPSREAQVVPEPSLPKHAAVPEKSRTPTDSSHSRSSQVGTPIHRHSFSKPVLESEDYDFENSRSKNNGNNPNSGPGLLKPEATTIPPLPKQDQTGFESPDKKEKDSHQSKSGTPSVNSPSQPISSGNGRSPMIPSRRPAKLFPFQQNRLGSSSAINSSSSATLNQRNPMSLPRSSARNPFGSSGMLKETPSSSFPNGNSFRQPIQGARNQYPGRADTAAQDKRTESSGKPAYEQGNTSAFSLSLNERVPYFPFQLERFDEKKGCSSQCMRMIVDLDHGVLMNHEGRALQDSQGRPLRVQLGGDGRTIIDHEGTPLISSDGLPLFGHGRDSRPVVSPKGKPVLAVGGKPLRDIDRIWPKRTTTTAQPTTSTTTSTTTTTTTTTTTPEPTTVPTTVEITTEDTTTEPTIPPCPTGTYPRLDEDGFAIYLSIHFFLHLFLAPYVNYIRKDPGAPCSLTEALEYLEVDILEDLFSKEAATGPPQNKPHNITVVAMEGCHSFVILDWARPLKGDMVSGYMVHSASYDDVLNNRWSSSSSSGTHLAVENLKPNARYYFKVQAKNIFGLGPISDTFTYVTESGGEPIWIPFSFKYNPSSSSCKGSQFVKRTWYRKFVGVVLCNSLRYKMFMGEGLRDMFYNIGDSFGRGEDHCQFVDSHLEGRTGPQTTLSSLPTIEGYHRAFRQEPVTFGLLGDRTPNFYVGWYECGIPIPGKW</sequence>
<dbReference type="GeneTree" id="ENSGT00530000063558"/>
<dbReference type="InterPro" id="IPR013783">
    <property type="entry name" value="Ig-like_fold"/>
</dbReference>
<feature type="compositionally biased region" description="Low complexity" evidence="1">
    <location>
        <begin position="1233"/>
        <end position="1263"/>
    </location>
</feature>
<feature type="compositionally biased region" description="Polar residues" evidence="1">
    <location>
        <begin position="731"/>
        <end position="740"/>
    </location>
</feature>
<feature type="compositionally biased region" description="Polar residues" evidence="1">
    <location>
        <begin position="386"/>
        <end position="411"/>
    </location>
</feature>
<feature type="compositionally biased region" description="Polar residues" evidence="1">
    <location>
        <begin position="514"/>
        <end position="524"/>
    </location>
</feature>
<keyword evidence="2" id="KW-0472">Membrane</keyword>
<feature type="compositionally biased region" description="Low complexity" evidence="1">
    <location>
        <begin position="1024"/>
        <end position="1034"/>
    </location>
</feature>
<feature type="compositionally biased region" description="Basic and acidic residues" evidence="1">
    <location>
        <begin position="504"/>
        <end position="513"/>
    </location>
</feature>
<dbReference type="PANTHER" id="PTHR23197:SF8">
    <property type="entry name" value="FIBRONECTIN TYPE III DOMAIN-CONTAINING PROTEIN 1"/>
    <property type="match status" value="1"/>
</dbReference>
<feature type="compositionally biased region" description="Low complexity" evidence="1">
    <location>
        <begin position="937"/>
        <end position="953"/>
    </location>
</feature>
<dbReference type="SMART" id="SM00060">
    <property type="entry name" value="FN3"/>
    <property type="match status" value="3"/>
</dbReference>
<feature type="domain" description="Fibronectin type-III" evidence="3">
    <location>
        <begin position="204"/>
        <end position="299"/>
    </location>
</feature>
<proteinExistence type="predicted"/>
<feature type="compositionally biased region" description="Basic and acidic residues" evidence="1">
    <location>
        <begin position="679"/>
        <end position="689"/>
    </location>
</feature>
<feature type="compositionally biased region" description="Polar residues" evidence="1">
    <location>
        <begin position="493"/>
        <end position="503"/>
    </location>
</feature>
<dbReference type="InterPro" id="IPR003961">
    <property type="entry name" value="FN3_dom"/>
</dbReference>
<dbReference type="InterPro" id="IPR036116">
    <property type="entry name" value="FN3_sf"/>
</dbReference>
<dbReference type="SUPFAM" id="SSF49265">
    <property type="entry name" value="Fibronectin type III"/>
    <property type="match status" value="2"/>
</dbReference>
<feature type="domain" description="Fibronectin type-III" evidence="3">
    <location>
        <begin position="304"/>
        <end position="399"/>
    </location>
</feature>
<keyword evidence="5" id="KW-1185">Reference proteome</keyword>
<dbReference type="Pfam" id="PF21731">
    <property type="entry name" value="TARSH_C"/>
    <property type="match status" value="1"/>
</dbReference>
<evidence type="ECO:0000259" key="3">
    <source>
        <dbReference type="PROSITE" id="PS50853"/>
    </source>
</evidence>
<evidence type="ECO:0000256" key="1">
    <source>
        <dbReference type="SAM" id="MobiDB-lite"/>
    </source>
</evidence>
<feature type="compositionally biased region" description="Polar residues" evidence="1">
    <location>
        <begin position="982"/>
        <end position="1001"/>
    </location>
</feature>
<feature type="compositionally biased region" description="Polar residues" evidence="1">
    <location>
        <begin position="1035"/>
        <end position="1054"/>
    </location>
</feature>
<feature type="domain" description="Fibronectin type-III" evidence="3">
    <location>
        <begin position="1355"/>
        <end position="1449"/>
    </location>
</feature>
<dbReference type="Ensembl" id="ENSECRT00000025606.1">
    <property type="protein sequence ID" value="ENSECRP00000025066.1"/>
    <property type="gene ID" value="ENSECRG00000016941.1"/>
</dbReference>
<feature type="region of interest" description="Disordered" evidence="1">
    <location>
        <begin position="1230"/>
        <end position="1263"/>
    </location>
</feature>
<feature type="compositionally biased region" description="Polar residues" evidence="1">
    <location>
        <begin position="824"/>
        <end position="848"/>
    </location>
</feature>
<dbReference type="Pfam" id="PF00041">
    <property type="entry name" value="fn3"/>
    <property type="match status" value="3"/>
</dbReference>
<feature type="transmembrane region" description="Helical" evidence="2">
    <location>
        <begin position="105"/>
        <end position="128"/>
    </location>
</feature>
<gene>
    <name evidence="4" type="primary">fndc1</name>
</gene>
<feature type="compositionally biased region" description="Polar residues" evidence="1">
    <location>
        <begin position="795"/>
        <end position="804"/>
    </location>
</feature>
<dbReference type="Proteomes" id="UP000694620">
    <property type="component" value="Unassembled WGS sequence"/>
</dbReference>
<feature type="compositionally biased region" description="Polar residues" evidence="1">
    <location>
        <begin position="620"/>
        <end position="648"/>
    </location>
</feature>
<dbReference type="InterPro" id="IPR049109">
    <property type="entry name" value="TARSH/FNDC1_C"/>
</dbReference>
<protein>
    <recommendedName>
        <fullName evidence="3">Fibronectin type-III domain-containing protein</fullName>
    </recommendedName>
</protein>
<evidence type="ECO:0000256" key="2">
    <source>
        <dbReference type="SAM" id="Phobius"/>
    </source>
</evidence>
<feature type="compositionally biased region" description="Polar residues" evidence="1">
    <location>
        <begin position="450"/>
        <end position="466"/>
    </location>
</feature>
<feature type="compositionally biased region" description="Basic and acidic residues" evidence="1">
    <location>
        <begin position="971"/>
        <end position="981"/>
    </location>
</feature>
<accession>A0A8C4T490</accession>
<evidence type="ECO:0000313" key="4">
    <source>
        <dbReference type="Ensembl" id="ENSECRP00000025066.1"/>
    </source>
</evidence>
<reference evidence="4" key="2">
    <citation type="submission" date="2025-09" db="UniProtKB">
        <authorList>
            <consortium name="Ensembl"/>
        </authorList>
    </citation>
    <scope>IDENTIFICATION</scope>
</reference>
<feature type="compositionally biased region" description="Basic and acidic residues" evidence="1">
    <location>
        <begin position="744"/>
        <end position="761"/>
    </location>
</feature>
<dbReference type="CDD" id="cd00063">
    <property type="entry name" value="FN3"/>
    <property type="match status" value="3"/>
</dbReference>
<feature type="compositionally biased region" description="Polar residues" evidence="1">
    <location>
        <begin position="431"/>
        <end position="441"/>
    </location>
</feature>
<feature type="compositionally biased region" description="Polar residues" evidence="1">
    <location>
        <begin position="900"/>
        <end position="912"/>
    </location>
</feature>
<feature type="compositionally biased region" description="Basic and acidic residues" evidence="1">
    <location>
        <begin position="533"/>
        <end position="549"/>
    </location>
</feature>
<feature type="compositionally biased region" description="Polar residues" evidence="1">
    <location>
        <begin position="1062"/>
        <end position="1075"/>
    </location>
</feature>
<feature type="compositionally biased region" description="Polar residues" evidence="1">
    <location>
        <begin position="590"/>
        <end position="606"/>
    </location>
</feature>
<keyword evidence="2" id="KW-0812">Transmembrane</keyword>
<organism evidence="4 5">
    <name type="scientific">Erpetoichthys calabaricus</name>
    <name type="common">Rope fish</name>
    <name type="synonym">Calamoichthys calabaricus</name>
    <dbReference type="NCBI Taxonomy" id="27687"/>
    <lineage>
        <taxon>Eukaryota</taxon>
        <taxon>Metazoa</taxon>
        <taxon>Chordata</taxon>
        <taxon>Craniata</taxon>
        <taxon>Vertebrata</taxon>
        <taxon>Euteleostomi</taxon>
        <taxon>Actinopterygii</taxon>
        <taxon>Polypteriformes</taxon>
        <taxon>Polypteridae</taxon>
        <taxon>Erpetoichthys</taxon>
    </lineage>
</organism>
<feature type="region of interest" description="Disordered" evidence="1">
    <location>
        <begin position="139"/>
        <end position="178"/>
    </location>
</feature>
<dbReference type="PROSITE" id="PS50853">
    <property type="entry name" value="FN3"/>
    <property type="match status" value="3"/>
</dbReference>
<reference evidence="4" key="1">
    <citation type="submission" date="2025-08" db="UniProtKB">
        <authorList>
            <consortium name="Ensembl"/>
        </authorList>
    </citation>
    <scope>IDENTIFICATION</scope>
</reference>
<feature type="compositionally biased region" description="Polar residues" evidence="1">
    <location>
        <begin position="563"/>
        <end position="582"/>
    </location>
</feature>
<name>A0A8C4T490_ERPCA</name>